<keyword evidence="5 10" id="KW-0418">Kinase</keyword>
<dbReference type="InterPro" id="IPR000719">
    <property type="entry name" value="Prot_kinase_dom"/>
</dbReference>
<dbReference type="SUPFAM" id="SSF56112">
    <property type="entry name" value="Protein kinase-like (PK-like)"/>
    <property type="match status" value="1"/>
</dbReference>
<dbReference type="InterPro" id="IPR011009">
    <property type="entry name" value="Kinase-like_dom_sf"/>
</dbReference>
<dbReference type="OrthoDB" id="207139at2"/>
<dbReference type="Gene3D" id="1.10.510.10">
    <property type="entry name" value="Transferase(Phosphotransferase) domain 1"/>
    <property type="match status" value="1"/>
</dbReference>
<sequence length="1448" mass="158252">MAKQNKNTPEKKKRQSARVPKMESLGKYQIEKEIGAGGMGAVFLARDTTLNRLAALKILPRDKAENPVLVKRFKAEGQAAAHLRHENIVSVYDAGEEDGYLYIALEYVEGTDLHNLINKRDRIPVRRSLEIITQVTQALAHAYQQGIVHRDIKPANILIRQDGVVKLTDLGLARSIDDNTETSITRAGTTVGTVDYMAPEQARDSKAADIRSDIYSLGCTWYHMLTGRAPFSEGSLTNKLAAHATTPPPDPRELNDRVPEGIVAIIQRMMAKAQNARYQDPEELLEDLKNSNLKRSNVDNNVLEALASESDGEHAAIEPNTNLPADSSDFQINQFIPDFSSQTEDEEEQESSSRLSTSFDLQQLAGEVEVESEAAMPEWDRSKKTKERKSSRGSEPLSDDVEKPSRSRRPAPEMEEEGSVISDSAMKTRQSARARKPDTPAEQRKRPKKRSSSSKAAPQESASRSRPQRKSHKPTPAPPAESTGSDSQIAVDYRQIAMLAGAVILLILLIWWGINALSSSAPVPQGPGSNPFATAEQNQKSSQQAAPGEAPEEDETQAATEENDDSQSTVEVAKDEGDKAASDQSKQSNKTWHNMAVRGKEKKYLPEWGAGFSDLARGKADAIDPKLPVLKVATGATDPGVFGSLDEAVEAVTTSGAVIRLYGQGPFQLKPHRLQGVSQLIIMGDSEQSPVVLLQAGDLKASQPDTDLLSFSSGVLRLQGVHFLCDASQLPGTGVCNVFGIKQSDLTFQDCSFSLTGTGKRVVRLINSTGDPRTTALRPEGETRVLLENSVVTGNQLQTIRIDQLYADVLVSNCFISTKGAPCLELESLDTNTKYRAILQERKLPRTARIFSSTLLSDRSILELDGSTELKKLKPSDQSETVKPQTEIVVVNSVLIGNPSEKQSAAISLKDWPQDKLRKQSQSRFNDLELQVESSLFWGWPCYLRSTEPGNAKNVFQIDSHRTWQQSWGKILAAEAFNPDLPAEFSKLQAPAFVKPLLNFSKQKAVYAISEGGVIAGCDPAALQALSDGQLKRLNANLNKPQIEPAIQKVFAKAKTVSFDMTKGNLSEFLKSPAISGPTNVKVGGQGVCYTSPISLENKQVRLQFQQTAGTPLVVELRLLPSAAKKRPRDSKTAGISSFISLKNSTLEMQGGNFRISMERKGVVPKHFLVCQDSQLALDQCALRAVLINDRRFQSVVYVEPSTSGKSNQVLMTDSFLSASGTIIESRTPRLNLEVRNSLLMSQKDIFALNAQASASATLQISLSQSTLAPGETVFDFQQVPNGTKGGNAAARVFANESLFLPAPATSAARSDFSKTAHLFSIPQGIKDDQKIQWWGNSNGFMVERLHVQDGVGTQKSQAEFSSELRRLFGDEADQHALSIRGGIILQEQKLPPLVKIEPVHFQLLPTCKAASWSDLKEPLGADPAELQTMIQGGNQSPGKRSRINRAF</sequence>
<dbReference type="RefSeq" id="WP_145216157.1">
    <property type="nucleotide sequence ID" value="NZ_CP036269.1"/>
</dbReference>
<evidence type="ECO:0000256" key="3">
    <source>
        <dbReference type="ARBA" id="ARBA00022679"/>
    </source>
</evidence>
<feature type="compositionally biased region" description="Acidic residues" evidence="8">
    <location>
        <begin position="550"/>
        <end position="565"/>
    </location>
</feature>
<feature type="binding site" evidence="7">
    <location>
        <position position="57"/>
    </location>
    <ligand>
        <name>ATP</name>
        <dbReference type="ChEBI" id="CHEBI:30616"/>
    </ligand>
</feature>
<dbReference type="SUPFAM" id="SSF51126">
    <property type="entry name" value="Pectin lyase-like"/>
    <property type="match status" value="1"/>
</dbReference>
<dbReference type="InterPro" id="IPR008271">
    <property type="entry name" value="Ser/Thr_kinase_AS"/>
</dbReference>
<dbReference type="PROSITE" id="PS00108">
    <property type="entry name" value="PROTEIN_KINASE_ST"/>
    <property type="match status" value="1"/>
</dbReference>
<feature type="domain" description="Protein kinase" evidence="9">
    <location>
        <begin position="28"/>
        <end position="293"/>
    </location>
</feature>
<feature type="compositionally biased region" description="Polar residues" evidence="8">
    <location>
        <begin position="319"/>
        <end position="329"/>
    </location>
</feature>
<evidence type="ECO:0000256" key="1">
    <source>
        <dbReference type="ARBA" id="ARBA00012513"/>
    </source>
</evidence>
<keyword evidence="3 10" id="KW-0808">Transferase</keyword>
<evidence type="ECO:0000256" key="6">
    <source>
        <dbReference type="ARBA" id="ARBA00022840"/>
    </source>
</evidence>
<feature type="region of interest" description="Disordered" evidence="8">
    <location>
        <begin position="368"/>
        <end position="486"/>
    </location>
</feature>
<feature type="compositionally biased region" description="Basic and acidic residues" evidence="8">
    <location>
        <begin position="435"/>
        <end position="444"/>
    </location>
</feature>
<feature type="region of interest" description="Disordered" evidence="8">
    <location>
        <begin position="309"/>
        <end position="329"/>
    </location>
</feature>
<keyword evidence="4 7" id="KW-0547">Nucleotide-binding</keyword>
<dbReference type="GO" id="GO:0005524">
    <property type="term" value="F:ATP binding"/>
    <property type="evidence" value="ECO:0007669"/>
    <property type="project" value="UniProtKB-UniRule"/>
</dbReference>
<feature type="compositionally biased region" description="Basic and acidic residues" evidence="8">
    <location>
        <begin position="378"/>
        <end position="392"/>
    </location>
</feature>
<dbReference type="EMBL" id="CP036269">
    <property type="protein sequence ID" value="QDT42620.1"/>
    <property type="molecule type" value="Genomic_DNA"/>
</dbReference>
<dbReference type="FunFam" id="1.10.510.10:FF:000021">
    <property type="entry name" value="Serine/threonine protein kinase"/>
    <property type="match status" value="1"/>
</dbReference>
<evidence type="ECO:0000256" key="2">
    <source>
        <dbReference type="ARBA" id="ARBA00022527"/>
    </source>
</evidence>
<gene>
    <name evidence="10" type="primary">prkC_12</name>
    <name evidence="10" type="ORF">Pan241w_27070</name>
</gene>
<dbReference type="GO" id="GO:0004674">
    <property type="term" value="F:protein serine/threonine kinase activity"/>
    <property type="evidence" value="ECO:0007669"/>
    <property type="project" value="UniProtKB-KW"/>
</dbReference>
<evidence type="ECO:0000259" key="9">
    <source>
        <dbReference type="PROSITE" id="PS50011"/>
    </source>
</evidence>
<feature type="region of interest" description="Disordered" evidence="8">
    <location>
        <begin position="1"/>
        <end position="22"/>
    </location>
</feature>
<dbReference type="KEGG" id="gaz:Pan241w_27070"/>
<keyword evidence="6 7" id="KW-0067">ATP-binding</keyword>
<accession>A0A517RFI9</accession>
<evidence type="ECO:0000313" key="11">
    <source>
        <dbReference type="Proteomes" id="UP000317171"/>
    </source>
</evidence>
<organism evidence="10 11">
    <name type="scientific">Gimesia alba</name>
    <dbReference type="NCBI Taxonomy" id="2527973"/>
    <lineage>
        <taxon>Bacteria</taxon>
        <taxon>Pseudomonadati</taxon>
        <taxon>Planctomycetota</taxon>
        <taxon>Planctomycetia</taxon>
        <taxon>Planctomycetales</taxon>
        <taxon>Planctomycetaceae</taxon>
        <taxon>Gimesia</taxon>
    </lineage>
</organism>
<dbReference type="CDD" id="cd14014">
    <property type="entry name" value="STKc_PknB_like"/>
    <property type="match status" value="1"/>
</dbReference>
<dbReference type="PANTHER" id="PTHR43289:SF6">
    <property type="entry name" value="SERINE_THREONINE-PROTEIN KINASE NEKL-3"/>
    <property type="match status" value="1"/>
</dbReference>
<feature type="compositionally biased region" description="Polar residues" evidence="8">
    <location>
        <begin position="421"/>
        <end position="431"/>
    </location>
</feature>
<dbReference type="Gene3D" id="3.30.200.20">
    <property type="entry name" value="Phosphorylase Kinase, domain 1"/>
    <property type="match status" value="1"/>
</dbReference>
<evidence type="ECO:0000256" key="7">
    <source>
        <dbReference type="PROSITE-ProRule" id="PRU10141"/>
    </source>
</evidence>
<feature type="compositionally biased region" description="Basic and acidic residues" evidence="8">
    <location>
        <begin position="572"/>
        <end position="581"/>
    </location>
</feature>
<evidence type="ECO:0000313" key="10">
    <source>
        <dbReference type="EMBL" id="QDT42620.1"/>
    </source>
</evidence>
<dbReference type="Proteomes" id="UP000317171">
    <property type="component" value="Chromosome"/>
</dbReference>
<dbReference type="PROSITE" id="PS00107">
    <property type="entry name" value="PROTEIN_KINASE_ATP"/>
    <property type="match status" value="1"/>
</dbReference>
<feature type="region of interest" description="Disordered" evidence="8">
    <location>
        <begin position="522"/>
        <end position="593"/>
    </location>
</feature>
<reference evidence="10 11" key="1">
    <citation type="submission" date="2019-02" db="EMBL/GenBank/DDBJ databases">
        <title>Deep-cultivation of Planctomycetes and their phenomic and genomic characterization uncovers novel biology.</title>
        <authorList>
            <person name="Wiegand S."/>
            <person name="Jogler M."/>
            <person name="Boedeker C."/>
            <person name="Pinto D."/>
            <person name="Vollmers J."/>
            <person name="Rivas-Marin E."/>
            <person name="Kohn T."/>
            <person name="Peeters S.H."/>
            <person name="Heuer A."/>
            <person name="Rast P."/>
            <person name="Oberbeckmann S."/>
            <person name="Bunk B."/>
            <person name="Jeske O."/>
            <person name="Meyerdierks A."/>
            <person name="Storesund J.E."/>
            <person name="Kallscheuer N."/>
            <person name="Luecker S."/>
            <person name="Lage O.M."/>
            <person name="Pohl T."/>
            <person name="Merkel B.J."/>
            <person name="Hornburger P."/>
            <person name="Mueller R.-W."/>
            <person name="Bruemmer F."/>
            <person name="Labrenz M."/>
            <person name="Spormann A.M."/>
            <person name="Op den Camp H."/>
            <person name="Overmann J."/>
            <person name="Amann R."/>
            <person name="Jetten M.S.M."/>
            <person name="Mascher T."/>
            <person name="Medema M.H."/>
            <person name="Devos D.P."/>
            <person name="Kaster A.-K."/>
            <person name="Ovreas L."/>
            <person name="Rohde M."/>
            <person name="Galperin M.Y."/>
            <person name="Jogler C."/>
        </authorList>
    </citation>
    <scope>NUCLEOTIDE SEQUENCE [LARGE SCALE GENOMIC DNA]</scope>
    <source>
        <strain evidence="10 11">Pan241w</strain>
    </source>
</reference>
<dbReference type="Pfam" id="PF00069">
    <property type="entry name" value="Pkinase"/>
    <property type="match status" value="1"/>
</dbReference>
<evidence type="ECO:0000256" key="4">
    <source>
        <dbReference type="ARBA" id="ARBA00022741"/>
    </source>
</evidence>
<dbReference type="InterPro" id="IPR011050">
    <property type="entry name" value="Pectin_lyase_fold/virulence"/>
</dbReference>
<name>A0A517RFI9_9PLAN</name>
<feature type="region of interest" description="Disordered" evidence="8">
    <location>
        <begin position="341"/>
        <end position="360"/>
    </location>
</feature>
<feature type="compositionally biased region" description="Polar residues" evidence="8">
    <location>
        <begin position="582"/>
        <end position="592"/>
    </location>
</feature>
<dbReference type="EC" id="2.7.11.1" evidence="1"/>
<feature type="compositionally biased region" description="Polar residues" evidence="8">
    <location>
        <begin position="522"/>
        <end position="545"/>
    </location>
</feature>
<keyword evidence="11" id="KW-1185">Reference proteome</keyword>
<dbReference type="SMART" id="SM00220">
    <property type="entry name" value="S_TKc"/>
    <property type="match status" value="1"/>
</dbReference>
<dbReference type="PANTHER" id="PTHR43289">
    <property type="entry name" value="MITOGEN-ACTIVATED PROTEIN KINASE KINASE KINASE 20-RELATED"/>
    <property type="match status" value="1"/>
</dbReference>
<dbReference type="InterPro" id="IPR017441">
    <property type="entry name" value="Protein_kinase_ATP_BS"/>
</dbReference>
<dbReference type="PROSITE" id="PS50011">
    <property type="entry name" value="PROTEIN_KINASE_DOM"/>
    <property type="match status" value="1"/>
</dbReference>
<evidence type="ECO:0000256" key="5">
    <source>
        <dbReference type="ARBA" id="ARBA00022777"/>
    </source>
</evidence>
<evidence type="ECO:0000256" key="8">
    <source>
        <dbReference type="SAM" id="MobiDB-lite"/>
    </source>
</evidence>
<keyword evidence="2" id="KW-0723">Serine/threonine-protein kinase</keyword>
<proteinExistence type="predicted"/>
<protein>
    <recommendedName>
        <fullName evidence="1">non-specific serine/threonine protein kinase</fullName>
        <ecNumber evidence="1">2.7.11.1</ecNumber>
    </recommendedName>
</protein>